<keyword evidence="5 18" id="KW-0479">Metal-binding</keyword>
<comment type="cofactor">
    <cofactor evidence="17">
        <name>Mg(2+)</name>
        <dbReference type="ChEBI" id="CHEBI:18420"/>
    </cofactor>
</comment>
<protein>
    <recommendedName>
        <fullName evidence="19">Bifunctional NAD(P)H-hydrate repair enzyme</fullName>
    </recommendedName>
    <alternativeName>
        <fullName evidence="19">Nicotinamide nucleotide repair protein</fullName>
    </alternativeName>
    <domain>
        <recommendedName>
            <fullName evidence="19">ADP-dependent (S)-NAD(P)H-hydrate dehydratase</fullName>
            <ecNumber evidence="19">4.2.1.136</ecNumber>
        </recommendedName>
        <alternativeName>
            <fullName evidence="19">ADP-dependent NAD(P)HX dehydratase</fullName>
        </alternativeName>
    </domain>
    <domain>
        <recommendedName>
            <fullName evidence="19">NAD(P)H-hydrate epimerase</fullName>
            <ecNumber evidence="19">5.1.99.6</ecNumber>
        </recommendedName>
    </domain>
</protein>
<dbReference type="PANTHER" id="PTHR12592">
    <property type="entry name" value="ATP-DEPENDENT (S)-NAD(P)H-HYDRATE DEHYDRATASE FAMILY MEMBER"/>
    <property type="match status" value="1"/>
</dbReference>
<feature type="binding site" evidence="17">
    <location>
        <position position="296"/>
    </location>
    <ligand>
        <name>(6S)-NADPHX</name>
        <dbReference type="ChEBI" id="CHEBI:64076"/>
    </ligand>
</feature>
<feature type="domain" description="YjeF N-terminal" evidence="21">
    <location>
        <begin position="12"/>
        <end position="205"/>
    </location>
</feature>
<dbReference type="HAMAP" id="MF_01965">
    <property type="entry name" value="NADHX_dehydratase"/>
    <property type="match status" value="1"/>
</dbReference>
<evidence type="ECO:0000256" key="4">
    <source>
        <dbReference type="ARBA" id="ARBA00009524"/>
    </source>
</evidence>
<comment type="function">
    <text evidence="14 19">Bifunctional enzyme that catalyzes the epimerization of the S- and R-forms of NAD(P)HX and the dehydration of the S-form of NAD(P)HX at the expense of ADP, which is converted to AMP. This allows the repair of both epimers of NAD(P)HX, a damaged form of NAD(P)H that is a result of enzymatic or heat-dependent hydration.</text>
</comment>
<evidence type="ECO:0000256" key="17">
    <source>
        <dbReference type="HAMAP-Rule" id="MF_01965"/>
    </source>
</evidence>
<comment type="catalytic activity">
    <reaction evidence="15 17 19">
        <text>(6S)-NADHX + ADP = AMP + phosphate + NADH + H(+)</text>
        <dbReference type="Rhea" id="RHEA:32223"/>
        <dbReference type="ChEBI" id="CHEBI:15378"/>
        <dbReference type="ChEBI" id="CHEBI:43474"/>
        <dbReference type="ChEBI" id="CHEBI:57945"/>
        <dbReference type="ChEBI" id="CHEBI:64074"/>
        <dbReference type="ChEBI" id="CHEBI:456215"/>
        <dbReference type="ChEBI" id="CHEBI:456216"/>
        <dbReference type="EC" id="4.2.1.136"/>
    </reaction>
</comment>
<feature type="binding site" evidence="18">
    <location>
        <begin position="58"/>
        <end position="62"/>
    </location>
    <ligand>
        <name>(6S)-NADPHX</name>
        <dbReference type="ChEBI" id="CHEBI:64076"/>
    </ligand>
</feature>
<feature type="binding site" evidence="18">
    <location>
        <position position="151"/>
    </location>
    <ligand>
        <name>K(+)</name>
        <dbReference type="ChEBI" id="CHEBI:29103"/>
    </ligand>
</feature>
<feature type="binding site" evidence="18">
    <location>
        <position position="148"/>
    </location>
    <ligand>
        <name>(6S)-NADPHX</name>
        <dbReference type="ChEBI" id="CHEBI:64076"/>
    </ligand>
</feature>
<evidence type="ECO:0000256" key="14">
    <source>
        <dbReference type="ARBA" id="ARBA00025153"/>
    </source>
</evidence>
<comment type="caution">
    <text evidence="22">The sequence shown here is derived from an EMBL/GenBank/DDBJ whole genome shotgun (WGS) entry which is preliminary data.</text>
</comment>
<keyword evidence="6 17" id="KW-0547">Nucleotide-binding</keyword>
<comment type="cofactor">
    <cofactor evidence="18 19">
        <name>K(+)</name>
        <dbReference type="ChEBI" id="CHEBI:29103"/>
    </cofactor>
    <text evidence="18 19">Binds 1 potassium ion per subunit.</text>
</comment>
<comment type="catalytic activity">
    <reaction evidence="16 17 19">
        <text>(6S)-NADPHX + ADP = AMP + phosphate + NADPH + H(+)</text>
        <dbReference type="Rhea" id="RHEA:32235"/>
        <dbReference type="ChEBI" id="CHEBI:15378"/>
        <dbReference type="ChEBI" id="CHEBI:43474"/>
        <dbReference type="ChEBI" id="CHEBI:57783"/>
        <dbReference type="ChEBI" id="CHEBI:64076"/>
        <dbReference type="ChEBI" id="CHEBI:456215"/>
        <dbReference type="ChEBI" id="CHEBI:456216"/>
        <dbReference type="EC" id="4.2.1.136"/>
    </reaction>
</comment>
<dbReference type="SUPFAM" id="SSF64153">
    <property type="entry name" value="YjeF N-terminal domain-like"/>
    <property type="match status" value="1"/>
</dbReference>
<dbReference type="GO" id="GO:0046872">
    <property type="term" value="F:metal ion binding"/>
    <property type="evidence" value="ECO:0007669"/>
    <property type="project" value="UniProtKB-UniRule"/>
</dbReference>
<dbReference type="PANTHER" id="PTHR12592:SF0">
    <property type="entry name" value="ATP-DEPENDENT (S)-NAD(P)H-HYDRATE DEHYDRATASE"/>
    <property type="match status" value="1"/>
</dbReference>
<dbReference type="GO" id="GO:0046496">
    <property type="term" value="P:nicotinamide nucleotide metabolic process"/>
    <property type="evidence" value="ECO:0007669"/>
    <property type="project" value="UniProtKB-UniRule"/>
</dbReference>
<dbReference type="GO" id="GO:0110051">
    <property type="term" value="P:metabolite repair"/>
    <property type="evidence" value="ECO:0007669"/>
    <property type="project" value="TreeGrafter"/>
</dbReference>
<evidence type="ECO:0000256" key="13">
    <source>
        <dbReference type="ARBA" id="ARBA00023268"/>
    </source>
</evidence>
<comment type="function">
    <text evidence="17">Catalyzes the dehydration of the S-form of NAD(P)HX at the expense of ADP, which is converted to AMP. Together with NAD(P)HX epimerase, which catalyzes the epimerization of the S- and R-forms, the enzyme allows the repair of both epimers of NAD(P)HX, a damaged form of NAD(P)H that is a result of enzymatic or heat-dependent hydration.</text>
</comment>
<evidence type="ECO:0000256" key="7">
    <source>
        <dbReference type="ARBA" id="ARBA00022840"/>
    </source>
</evidence>
<feature type="domain" description="YjeF C-terminal" evidence="20">
    <location>
        <begin position="205"/>
        <end position="464"/>
    </location>
</feature>
<dbReference type="InterPro" id="IPR036652">
    <property type="entry name" value="YjeF_N_dom_sf"/>
</dbReference>
<dbReference type="PIRSF" id="PIRSF017184">
    <property type="entry name" value="Nnr"/>
    <property type="match status" value="1"/>
</dbReference>
<feature type="binding site" evidence="17">
    <location>
        <position position="347"/>
    </location>
    <ligand>
        <name>(6S)-NADPHX</name>
        <dbReference type="ChEBI" id="CHEBI:64076"/>
    </ligand>
</feature>
<dbReference type="Pfam" id="PF01256">
    <property type="entry name" value="Carb_kinase"/>
    <property type="match status" value="1"/>
</dbReference>
<feature type="binding site" evidence="18">
    <location>
        <position position="115"/>
    </location>
    <ligand>
        <name>K(+)</name>
        <dbReference type="ChEBI" id="CHEBI:29103"/>
    </ligand>
</feature>
<comment type="similarity">
    <text evidence="3 19">In the N-terminal section; belongs to the NnrE/AIBP family.</text>
</comment>
<dbReference type="NCBIfam" id="TIGR00196">
    <property type="entry name" value="yjeF_cterm"/>
    <property type="match status" value="1"/>
</dbReference>
<evidence type="ECO:0000256" key="5">
    <source>
        <dbReference type="ARBA" id="ARBA00022723"/>
    </source>
</evidence>
<dbReference type="Proteomes" id="UP000564378">
    <property type="component" value="Unassembled WGS sequence"/>
</dbReference>
<dbReference type="Gene3D" id="3.40.50.10260">
    <property type="entry name" value="YjeF N-terminal domain"/>
    <property type="match status" value="1"/>
</dbReference>
<comment type="function">
    <text evidence="18">Catalyzes the epimerization of the S- and R-forms of NAD(P)HX, a damaged form of NAD(P)H that is a result of enzymatic or heat-dependent hydration. This is a prerequisite for the S-specific NAD(P)H-hydrate dehydratase to allow the repair of both epimers of NAD(P)HX.</text>
</comment>
<dbReference type="InterPro" id="IPR029056">
    <property type="entry name" value="Ribokinase-like"/>
</dbReference>
<dbReference type="EC" id="4.2.1.136" evidence="19"/>
<dbReference type="GO" id="GO:0005524">
    <property type="term" value="F:ATP binding"/>
    <property type="evidence" value="ECO:0007669"/>
    <property type="project" value="UniProtKB-UniRule"/>
</dbReference>
<proteinExistence type="inferred from homology"/>
<reference evidence="22 23" key="1">
    <citation type="submission" date="2020-08" db="EMBL/GenBank/DDBJ databases">
        <title>Draft genome sequence of Parasphingopyxis sp. GrpM-11.</title>
        <authorList>
            <person name="Oh J."/>
            <person name="Roh D.-H."/>
        </authorList>
    </citation>
    <scope>NUCLEOTIDE SEQUENCE [LARGE SCALE GENOMIC DNA]</scope>
    <source>
        <strain evidence="22 23">GrpM-11</strain>
    </source>
</reference>
<keyword evidence="11 18" id="KW-0413">Isomerase</keyword>
<dbReference type="EMBL" id="JACJVJ010000001">
    <property type="protein sequence ID" value="MBC2777646.1"/>
    <property type="molecule type" value="Genomic_DNA"/>
</dbReference>
<comment type="similarity">
    <text evidence="18">Belongs to the NnrE/AIBP family.</text>
</comment>
<evidence type="ECO:0000256" key="12">
    <source>
        <dbReference type="ARBA" id="ARBA00023239"/>
    </source>
</evidence>
<evidence type="ECO:0000256" key="9">
    <source>
        <dbReference type="ARBA" id="ARBA00022958"/>
    </source>
</evidence>
<evidence type="ECO:0000313" key="22">
    <source>
        <dbReference type="EMBL" id="MBC2777646.1"/>
    </source>
</evidence>
<dbReference type="Pfam" id="PF03853">
    <property type="entry name" value="YjeF_N"/>
    <property type="match status" value="1"/>
</dbReference>
<keyword evidence="13" id="KW-0511">Multifunctional enzyme</keyword>
<keyword evidence="12 17" id="KW-0456">Lyase</keyword>
<gene>
    <name evidence="18" type="primary">nnrE</name>
    <name evidence="17" type="synonym">nnrD</name>
    <name evidence="22" type="ORF">H6P80_08425</name>
</gene>
<dbReference type="SUPFAM" id="SSF53613">
    <property type="entry name" value="Ribokinase-like"/>
    <property type="match status" value="1"/>
</dbReference>
<keyword evidence="7 17" id="KW-0067">ATP-binding</keyword>
<dbReference type="PROSITE" id="PS51385">
    <property type="entry name" value="YJEF_N"/>
    <property type="match status" value="1"/>
</dbReference>
<evidence type="ECO:0000256" key="10">
    <source>
        <dbReference type="ARBA" id="ARBA00023027"/>
    </source>
</evidence>
<evidence type="ECO:0000256" key="3">
    <source>
        <dbReference type="ARBA" id="ARBA00006001"/>
    </source>
</evidence>
<comment type="catalytic activity">
    <reaction evidence="2 18 19">
        <text>(6R)-NADPHX = (6S)-NADPHX</text>
        <dbReference type="Rhea" id="RHEA:32227"/>
        <dbReference type="ChEBI" id="CHEBI:64076"/>
        <dbReference type="ChEBI" id="CHEBI:64077"/>
        <dbReference type="EC" id="5.1.99.6"/>
    </reaction>
</comment>
<dbReference type="InterPro" id="IPR030677">
    <property type="entry name" value="Nnr"/>
</dbReference>
<dbReference type="Gene3D" id="3.40.1190.20">
    <property type="match status" value="1"/>
</dbReference>
<dbReference type="HAMAP" id="MF_01966">
    <property type="entry name" value="NADHX_epimerase"/>
    <property type="match status" value="1"/>
</dbReference>
<feature type="binding site" evidence="17">
    <location>
        <position position="409"/>
    </location>
    <ligand>
        <name>AMP</name>
        <dbReference type="ChEBI" id="CHEBI:456215"/>
    </ligand>
</feature>
<evidence type="ECO:0000256" key="1">
    <source>
        <dbReference type="ARBA" id="ARBA00000013"/>
    </source>
</evidence>
<evidence type="ECO:0000256" key="2">
    <source>
        <dbReference type="ARBA" id="ARBA00000909"/>
    </source>
</evidence>
<feature type="binding site" evidence="18">
    <location>
        <begin position="119"/>
        <end position="125"/>
    </location>
    <ligand>
        <name>(6S)-NADPHX</name>
        <dbReference type="ChEBI" id="CHEBI:64076"/>
    </ligand>
</feature>
<dbReference type="RefSeq" id="WP_185800841.1">
    <property type="nucleotide sequence ID" value="NZ_JACJVJ010000001.1"/>
</dbReference>
<evidence type="ECO:0000256" key="11">
    <source>
        <dbReference type="ARBA" id="ARBA00023235"/>
    </source>
</evidence>
<comment type="subunit">
    <text evidence="17">Homotetramer.</text>
</comment>
<evidence type="ECO:0000256" key="15">
    <source>
        <dbReference type="ARBA" id="ARBA00048238"/>
    </source>
</evidence>
<evidence type="ECO:0000259" key="20">
    <source>
        <dbReference type="PROSITE" id="PS51383"/>
    </source>
</evidence>
<sequence>MIPRAILTAAEMKAAEDATMASGVSVDQLMERAGRAAADIAWRMAGKAHVLVLCGPGNNGGDGYVVARLLAERGCEVQVAALADPATDAARNARAQWPGPVDAIGDARPAPMVVDALFGTGLARPLGADLSAALCDLVRKARHSLAVDLPSGIETDSGALLSPVPFFDATIALGSLKPAHLLQPAAGFMGMTLVGEIGIAAESALLEIGRPTLVPPLPSAHKYSRGYVLVAGGAMAGAASLAADAAIRAGAGYVALAGPEHGEGPLALVQRLAVDPRTLADLLADERVDVAVAGPGLGLNDKAEARLESVLAAGKRLVLDADALTLIAKRGAETLAGLDAPPILTPHEGEFARLFGDISGNKVERAREAARRSGSVIIYKGNDSVVASPDGRAAIAPPAPSWLATAGTGDVLTGIAAARYAATGDPFEAACEAVWLHGAAARMAGPFLIADDLIEALPRALAACL</sequence>
<dbReference type="InterPro" id="IPR004443">
    <property type="entry name" value="YjeF_N_dom"/>
</dbReference>
<feature type="binding site" evidence="17">
    <location>
        <begin position="380"/>
        <end position="384"/>
    </location>
    <ligand>
        <name>AMP</name>
        <dbReference type="ChEBI" id="CHEBI:456215"/>
    </ligand>
</feature>
<dbReference type="GO" id="GO:0052855">
    <property type="term" value="F:ADP-dependent NAD(P)H-hydrate dehydratase activity"/>
    <property type="evidence" value="ECO:0007669"/>
    <property type="project" value="UniProtKB-UniRule"/>
</dbReference>
<keyword evidence="23" id="KW-1185">Reference proteome</keyword>
<evidence type="ECO:0000256" key="18">
    <source>
        <dbReference type="HAMAP-Rule" id="MF_01966"/>
    </source>
</evidence>
<evidence type="ECO:0000256" key="16">
    <source>
        <dbReference type="ARBA" id="ARBA00049209"/>
    </source>
</evidence>
<feature type="binding site" evidence="18">
    <location>
        <position position="59"/>
    </location>
    <ligand>
        <name>K(+)</name>
        <dbReference type="ChEBI" id="CHEBI:29103"/>
    </ligand>
</feature>
<evidence type="ECO:0000259" key="21">
    <source>
        <dbReference type="PROSITE" id="PS51385"/>
    </source>
</evidence>
<dbReference type="NCBIfam" id="TIGR00197">
    <property type="entry name" value="yjeF_nterm"/>
    <property type="match status" value="1"/>
</dbReference>
<evidence type="ECO:0000256" key="19">
    <source>
        <dbReference type="PIRNR" id="PIRNR017184"/>
    </source>
</evidence>
<evidence type="ECO:0000256" key="6">
    <source>
        <dbReference type="ARBA" id="ARBA00022741"/>
    </source>
</evidence>
<organism evidence="22 23">
    <name type="scientific">Parasphingopyxis marina</name>
    <dbReference type="NCBI Taxonomy" id="2761622"/>
    <lineage>
        <taxon>Bacteria</taxon>
        <taxon>Pseudomonadati</taxon>
        <taxon>Pseudomonadota</taxon>
        <taxon>Alphaproteobacteria</taxon>
        <taxon>Sphingomonadales</taxon>
        <taxon>Sphingomonadaceae</taxon>
        <taxon>Parasphingopyxis</taxon>
    </lineage>
</organism>
<comment type="similarity">
    <text evidence="17">Belongs to the NnrD/CARKD family.</text>
</comment>
<feature type="binding site" evidence="17">
    <location>
        <position position="238"/>
    </location>
    <ligand>
        <name>(6S)-NADPHX</name>
        <dbReference type="ChEBI" id="CHEBI:64076"/>
    </ligand>
</feature>
<dbReference type="InterPro" id="IPR000631">
    <property type="entry name" value="CARKD"/>
</dbReference>
<comment type="caution">
    <text evidence="18">Lacks conserved residue(s) required for the propagation of feature annotation.</text>
</comment>
<comment type="catalytic activity">
    <reaction evidence="1 18 19">
        <text>(6R)-NADHX = (6S)-NADHX</text>
        <dbReference type="Rhea" id="RHEA:32215"/>
        <dbReference type="ChEBI" id="CHEBI:64074"/>
        <dbReference type="ChEBI" id="CHEBI:64075"/>
        <dbReference type="EC" id="5.1.99.6"/>
    </reaction>
</comment>
<comment type="similarity">
    <text evidence="4 19">In the C-terminal section; belongs to the NnrD/CARKD family.</text>
</comment>
<name>A0A842HX08_9SPHN</name>
<dbReference type="GO" id="GO:0052856">
    <property type="term" value="F:NAD(P)HX epimerase activity"/>
    <property type="evidence" value="ECO:0007669"/>
    <property type="project" value="UniProtKB-UniRule"/>
</dbReference>
<dbReference type="EC" id="5.1.99.6" evidence="19"/>
<dbReference type="PROSITE" id="PS51383">
    <property type="entry name" value="YJEF_C_3"/>
    <property type="match status" value="1"/>
</dbReference>
<dbReference type="CDD" id="cd01171">
    <property type="entry name" value="YXKO-related"/>
    <property type="match status" value="1"/>
</dbReference>
<evidence type="ECO:0000313" key="23">
    <source>
        <dbReference type="Proteomes" id="UP000564378"/>
    </source>
</evidence>
<feature type="binding site" evidence="17">
    <location>
        <position position="410"/>
    </location>
    <ligand>
        <name>(6S)-NADPHX</name>
        <dbReference type="ChEBI" id="CHEBI:64076"/>
    </ligand>
</feature>
<evidence type="ECO:0000256" key="8">
    <source>
        <dbReference type="ARBA" id="ARBA00022857"/>
    </source>
</evidence>
<keyword evidence="9 18" id="KW-0630">Potassium</keyword>
<accession>A0A842HX08</accession>
<keyword evidence="8 17" id="KW-0521">NADP</keyword>
<dbReference type="AlphaFoldDB" id="A0A842HX08"/>
<keyword evidence="10 17" id="KW-0520">NAD</keyword>